<evidence type="ECO:0000256" key="2">
    <source>
        <dbReference type="ARBA" id="ARBA00023270"/>
    </source>
</evidence>
<keyword evidence="1 3" id="KW-0456">Lyase</keyword>
<dbReference type="PANTHER" id="PTHR12128">
    <property type="entry name" value="DIHYDRODIPICOLINATE SYNTHASE"/>
    <property type="match status" value="1"/>
</dbReference>
<keyword evidence="7" id="KW-1185">Reference proteome</keyword>
<dbReference type="SUPFAM" id="SSF51569">
    <property type="entry name" value="Aldolase"/>
    <property type="match status" value="1"/>
</dbReference>
<dbReference type="PANTHER" id="PTHR12128:SF28">
    <property type="entry name" value="2-DEHYDRO-3-DEOXY-D-GLUCONATE ALDOLASE YAGE-RELATED"/>
    <property type="match status" value="1"/>
</dbReference>
<dbReference type="Proteomes" id="UP000623269">
    <property type="component" value="Unassembled WGS sequence"/>
</dbReference>
<dbReference type="PIRSF" id="PIRSF001365">
    <property type="entry name" value="DHDPS"/>
    <property type="match status" value="1"/>
</dbReference>
<feature type="binding site" evidence="5">
    <location>
        <position position="45"/>
    </location>
    <ligand>
        <name>pyruvate</name>
        <dbReference type="ChEBI" id="CHEBI:15361"/>
    </ligand>
</feature>
<feature type="binding site" evidence="5">
    <location>
        <position position="207"/>
    </location>
    <ligand>
        <name>pyruvate</name>
        <dbReference type="ChEBI" id="CHEBI:15361"/>
    </ligand>
</feature>
<dbReference type="InterPro" id="IPR002220">
    <property type="entry name" value="DapA-like"/>
</dbReference>
<accession>A0A8J7HD91</accession>
<dbReference type="GO" id="GO:0016829">
    <property type="term" value="F:lyase activity"/>
    <property type="evidence" value="ECO:0007669"/>
    <property type="project" value="UniProtKB-KW"/>
</dbReference>
<proteinExistence type="inferred from homology"/>
<dbReference type="InterPro" id="IPR013785">
    <property type="entry name" value="Aldolase_TIM"/>
</dbReference>
<comment type="caution">
    <text evidence="6">The sequence shown here is derived from an EMBL/GenBank/DDBJ whole genome shotgun (WGS) entry which is preliminary data.</text>
</comment>
<organism evidence="6 7">
    <name type="scientific">Mobilitalea sibirica</name>
    <dbReference type="NCBI Taxonomy" id="1462919"/>
    <lineage>
        <taxon>Bacteria</taxon>
        <taxon>Bacillati</taxon>
        <taxon>Bacillota</taxon>
        <taxon>Clostridia</taxon>
        <taxon>Lachnospirales</taxon>
        <taxon>Lachnospiraceae</taxon>
        <taxon>Mobilitalea</taxon>
    </lineage>
</organism>
<dbReference type="InterPro" id="IPR020624">
    <property type="entry name" value="Schiff_base-form_aldolases_CS"/>
</dbReference>
<name>A0A8J7HD91_9FIRM</name>
<dbReference type="CDD" id="cd00408">
    <property type="entry name" value="DHDPS-like"/>
    <property type="match status" value="1"/>
</dbReference>
<keyword evidence="2" id="KW-0704">Schiff base</keyword>
<dbReference type="PROSITE" id="PS00665">
    <property type="entry name" value="DHDPS_1"/>
    <property type="match status" value="1"/>
</dbReference>
<evidence type="ECO:0000256" key="1">
    <source>
        <dbReference type="ARBA" id="ARBA00023239"/>
    </source>
</evidence>
<feature type="active site" description="Proton donor/acceptor" evidence="4">
    <location>
        <position position="133"/>
    </location>
</feature>
<reference evidence="6" key="1">
    <citation type="submission" date="2020-12" db="EMBL/GenBank/DDBJ databases">
        <title>M. sibirica DSM 26468T genome.</title>
        <authorList>
            <person name="Thieme N."/>
            <person name="Rettenmaier R."/>
            <person name="Zverlov V."/>
            <person name="Liebl W."/>
        </authorList>
    </citation>
    <scope>NUCLEOTIDE SEQUENCE</scope>
    <source>
        <strain evidence="6">DSM 26468</strain>
    </source>
</reference>
<evidence type="ECO:0000313" key="7">
    <source>
        <dbReference type="Proteomes" id="UP000623269"/>
    </source>
</evidence>
<dbReference type="RefSeq" id="WP_197662043.1">
    <property type="nucleotide sequence ID" value="NZ_JAEAGR010000014.1"/>
</dbReference>
<dbReference type="AlphaFoldDB" id="A0A8J7HD91"/>
<evidence type="ECO:0000256" key="3">
    <source>
        <dbReference type="PIRNR" id="PIRNR001365"/>
    </source>
</evidence>
<dbReference type="Pfam" id="PF00701">
    <property type="entry name" value="DHDPS"/>
    <property type="match status" value="1"/>
</dbReference>
<dbReference type="Gene3D" id="3.20.20.70">
    <property type="entry name" value="Aldolase class I"/>
    <property type="match status" value="1"/>
</dbReference>
<protein>
    <submittedName>
        <fullName evidence="6">Dihydrodipicolinate synthase family protein</fullName>
    </submittedName>
</protein>
<dbReference type="SMART" id="SM01130">
    <property type="entry name" value="DHDPS"/>
    <property type="match status" value="1"/>
</dbReference>
<evidence type="ECO:0000256" key="4">
    <source>
        <dbReference type="PIRSR" id="PIRSR001365-1"/>
    </source>
</evidence>
<gene>
    <name evidence="6" type="ORF">I5677_12915</name>
</gene>
<dbReference type="PRINTS" id="PR00146">
    <property type="entry name" value="DHPICSNTHASE"/>
</dbReference>
<comment type="similarity">
    <text evidence="3">Belongs to the DapA family.</text>
</comment>
<dbReference type="EMBL" id="JAEAGR010000014">
    <property type="protein sequence ID" value="MBH1941797.1"/>
    <property type="molecule type" value="Genomic_DNA"/>
</dbReference>
<dbReference type="GO" id="GO:0005829">
    <property type="term" value="C:cytosol"/>
    <property type="evidence" value="ECO:0007669"/>
    <property type="project" value="TreeGrafter"/>
</dbReference>
<evidence type="ECO:0000313" key="6">
    <source>
        <dbReference type="EMBL" id="MBH1941797.1"/>
    </source>
</evidence>
<sequence>MEAKFITPVVTAFDKNGNLDLQANKNIWDFVIKGGVDAIILMGSTGEFFAMPLEQRKELIIAAAKHINHRVPLIVGTSCMQLNETIELTKFSKEQGADAVILVPPYYFSLPDQCVEDYFCQIAREVDINIYLYNYPERVGYDLKPDVILNLCRKNKNIVGCKDTVINMAHTREIIKKVLPDFPKFEVLSGYDDFFAHNVLSGGSGTIGGLSNVAPEVSTGWVKAFRNNDAMGMAFFQKQMDILAGLFEFGVPFVPLVKKAMMLRGIEMEDYCTPPLLRASEEQTVKIKEILRKVNITFIE</sequence>
<feature type="active site" description="Schiff-base intermediate with substrate" evidence="4">
    <location>
        <position position="162"/>
    </location>
</feature>
<evidence type="ECO:0000256" key="5">
    <source>
        <dbReference type="PIRSR" id="PIRSR001365-2"/>
    </source>
</evidence>